<evidence type="ECO:0000313" key="1">
    <source>
        <dbReference type="EMBL" id="KAE8725522.1"/>
    </source>
</evidence>
<gene>
    <name evidence="1" type="ORF">F3Y22_tig00008667pilonHSYRG00016</name>
</gene>
<dbReference type="SUPFAM" id="SSF81606">
    <property type="entry name" value="PP2C-like"/>
    <property type="match status" value="1"/>
</dbReference>
<dbReference type="EMBL" id="VEPZ02000420">
    <property type="protein sequence ID" value="KAE8725522.1"/>
    <property type="molecule type" value="Genomic_DNA"/>
</dbReference>
<dbReference type="InterPro" id="IPR036457">
    <property type="entry name" value="PPM-type-like_dom_sf"/>
</dbReference>
<name>A0A6A3CE77_HIBSY</name>
<reference evidence="1" key="1">
    <citation type="submission" date="2019-09" db="EMBL/GenBank/DDBJ databases">
        <title>Draft genome information of white flower Hibiscus syriacus.</title>
        <authorList>
            <person name="Kim Y.-M."/>
        </authorList>
    </citation>
    <scope>NUCLEOTIDE SEQUENCE [LARGE SCALE GENOMIC DNA]</scope>
    <source>
        <strain evidence="1">YM2019G1</strain>
    </source>
</reference>
<protein>
    <recommendedName>
        <fullName evidence="3">PPM-type phosphatase domain-containing protein</fullName>
    </recommendedName>
</protein>
<proteinExistence type="predicted"/>
<organism evidence="1 2">
    <name type="scientific">Hibiscus syriacus</name>
    <name type="common">Rose of Sharon</name>
    <dbReference type="NCBI Taxonomy" id="106335"/>
    <lineage>
        <taxon>Eukaryota</taxon>
        <taxon>Viridiplantae</taxon>
        <taxon>Streptophyta</taxon>
        <taxon>Embryophyta</taxon>
        <taxon>Tracheophyta</taxon>
        <taxon>Spermatophyta</taxon>
        <taxon>Magnoliopsida</taxon>
        <taxon>eudicotyledons</taxon>
        <taxon>Gunneridae</taxon>
        <taxon>Pentapetalae</taxon>
        <taxon>rosids</taxon>
        <taxon>malvids</taxon>
        <taxon>Malvales</taxon>
        <taxon>Malvaceae</taxon>
        <taxon>Malvoideae</taxon>
        <taxon>Hibiscus</taxon>
    </lineage>
</organism>
<keyword evidence="2" id="KW-1185">Reference proteome</keyword>
<dbReference type="AlphaFoldDB" id="A0A6A3CE77"/>
<comment type="caution">
    <text evidence="1">The sequence shown here is derived from an EMBL/GenBank/DDBJ whole genome shotgun (WGS) entry which is preliminary data.</text>
</comment>
<evidence type="ECO:0008006" key="3">
    <source>
        <dbReference type="Google" id="ProtNLM"/>
    </source>
</evidence>
<accession>A0A6A3CE77</accession>
<dbReference type="Gene3D" id="3.60.40.10">
    <property type="entry name" value="PPM-type phosphatase domain"/>
    <property type="match status" value="1"/>
</dbReference>
<evidence type="ECO:0000313" key="2">
    <source>
        <dbReference type="Proteomes" id="UP000436088"/>
    </source>
</evidence>
<sequence length="147" mass="16530">MSQAEVSRMKPPLVPLATLIGRELKNEKVEKPFVKFGRLLWPKKGEDYFLIKPDCEGIPGNPATSFTVFAIFYGHNGISAAIFVKEHLLNNVLSAIPQSANREDWLQALPRALVTGFVKTDIEFQQKGMYSFLLHRTSSLSQILLRA</sequence>
<dbReference type="Proteomes" id="UP000436088">
    <property type="component" value="Unassembled WGS sequence"/>
</dbReference>